<sequence>MYQLPTNPQLTLVTAVEPDSSASPVSGPTSTTSTSKDSDMAETSSISMAESSQTQLTTEVLVIRKRNNWSSSEGTERISQRGDTSEGEKYVRNESIFRQGGRDASHTS</sequence>
<feature type="compositionally biased region" description="Basic and acidic residues" evidence="1">
    <location>
        <begin position="74"/>
        <end position="92"/>
    </location>
</feature>
<comment type="caution">
    <text evidence="2">The sequence shown here is derived from an EMBL/GenBank/DDBJ whole genome shotgun (WGS) entry which is preliminary data.</text>
</comment>
<reference evidence="2" key="1">
    <citation type="submission" date="2021-02" db="EMBL/GenBank/DDBJ databases">
        <title>Genome sequence Cadophora malorum strain M34.</title>
        <authorList>
            <person name="Stefanovic E."/>
            <person name="Vu D."/>
            <person name="Scully C."/>
            <person name="Dijksterhuis J."/>
            <person name="Roader J."/>
            <person name="Houbraken J."/>
        </authorList>
    </citation>
    <scope>NUCLEOTIDE SEQUENCE</scope>
    <source>
        <strain evidence="2">M34</strain>
    </source>
</reference>
<protein>
    <submittedName>
        <fullName evidence="2">Uncharacterized protein</fullName>
    </submittedName>
</protein>
<proteinExistence type="predicted"/>
<feature type="compositionally biased region" description="Polar residues" evidence="1">
    <location>
        <begin position="1"/>
        <end position="12"/>
    </location>
</feature>
<dbReference type="Proteomes" id="UP000664132">
    <property type="component" value="Unassembled WGS sequence"/>
</dbReference>
<name>A0A8H7W9J8_9HELO</name>
<keyword evidence="3" id="KW-1185">Reference proteome</keyword>
<evidence type="ECO:0000313" key="2">
    <source>
        <dbReference type="EMBL" id="KAG4417673.1"/>
    </source>
</evidence>
<feature type="region of interest" description="Disordered" evidence="1">
    <location>
        <begin position="1"/>
        <end position="108"/>
    </location>
</feature>
<evidence type="ECO:0000256" key="1">
    <source>
        <dbReference type="SAM" id="MobiDB-lite"/>
    </source>
</evidence>
<accession>A0A8H7W9J8</accession>
<evidence type="ECO:0000313" key="3">
    <source>
        <dbReference type="Proteomes" id="UP000664132"/>
    </source>
</evidence>
<feature type="compositionally biased region" description="Low complexity" evidence="1">
    <location>
        <begin position="19"/>
        <end position="35"/>
    </location>
</feature>
<feature type="compositionally biased region" description="Polar residues" evidence="1">
    <location>
        <begin position="41"/>
        <end position="58"/>
    </location>
</feature>
<dbReference type="EMBL" id="JAFJYH010000148">
    <property type="protein sequence ID" value="KAG4417673.1"/>
    <property type="molecule type" value="Genomic_DNA"/>
</dbReference>
<dbReference type="AlphaFoldDB" id="A0A8H7W9J8"/>
<organism evidence="2 3">
    <name type="scientific">Cadophora malorum</name>
    <dbReference type="NCBI Taxonomy" id="108018"/>
    <lineage>
        <taxon>Eukaryota</taxon>
        <taxon>Fungi</taxon>
        <taxon>Dikarya</taxon>
        <taxon>Ascomycota</taxon>
        <taxon>Pezizomycotina</taxon>
        <taxon>Leotiomycetes</taxon>
        <taxon>Helotiales</taxon>
        <taxon>Ploettnerulaceae</taxon>
        <taxon>Cadophora</taxon>
    </lineage>
</organism>
<gene>
    <name evidence="2" type="ORF">IFR04_009176</name>
</gene>